<feature type="transmembrane region" description="Helical" evidence="3">
    <location>
        <begin position="414"/>
        <end position="436"/>
    </location>
</feature>
<organism evidence="5 7">
    <name type="scientific">Lingula anatina</name>
    <name type="common">Brachiopod</name>
    <name type="synonym">Lingula unguis</name>
    <dbReference type="NCBI Taxonomy" id="7574"/>
    <lineage>
        <taxon>Eukaryota</taxon>
        <taxon>Metazoa</taxon>
        <taxon>Spiralia</taxon>
        <taxon>Lophotrochozoa</taxon>
        <taxon>Brachiopoda</taxon>
        <taxon>Linguliformea</taxon>
        <taxon>Lingulata</taxon>
        <taxon>Lingulida</taxon>
        <taxon>Linguloidea</taxon>
        <taxon>Lingulidae</taxon>
        <taxon>Lingula</taxon>
    </lineage>
</organism>
<keyword evidence="3" id="KW-0472">Membrane</keyword>
<evidence type="ECO:0000313" key="6">
    <source>
        <dbReference type="RefSeq" id="XP_013414086.1"/>
    </source>
</evidence>
<feature type="transmembrane region" description="Helical" evidence="3">
    <location>
        <begin position="45"/>
        <end position="72"/>
    </location>
</feature>
<protein>
    <submittedName>
        <fullName evidence="6 7">Monocarboxylate transporter 13 isoform X1</fullName>
    </submittedName>
</protein>
<gene>
    <name evidence="6 7" type="primary">LOC106176303</name>
</gene>
<dbReference type="PANTHER" id="PTHR11360">
    <property type="entry name" value="MONOCARBOXYLATE TRANSPORTER"/>
    <property type="match status" value="1"/>
</dbReference>
<dbReference type="InterPro" id="IPR011701">
    <property type="entry name" value="MFS"/>
</dbReference>
<dbReference type="GO" id="GO:0016020">
    <property type="term" value="C:membrane"/>
    <property type="evidence" value="ECO:0007669"/>
    <property type="project" value="UniProtKB-SubCell"/>
</dbReference>
<evidence type="ECO:0000256" key="1">
    <source>
        <dbReference type="ARBA" id="ARBA00004141"/>
    </source>
</evidence>
<dbReference type="InterPro" id="IPR020846">
    <property type="entry name" value="MFS_dom"/>
</dbReference>
<dbReference type="RefSeq" id="XP_013414088.1">
    <property type="nucleotide sequence ID" value="XM_013558634.1"/>
</dbReference>
<feature type="transmembrane region" description="Helical" evidence="3">
    <location>
        <begin position="319"/>
        <end position="338"/>
    </location>
</feature>
<dbReference type="RefSeq" id="XP_013414086.1">
    <property type="nucleotide sequence ID" value="XM_013558632.1"/>
</dbReference>
<evidence type="ECO:0000256" key="2">
    <source>
        <dbReference type="SAM" id="MobiDB-lite"/>
    </source>
</evidence>
<feature type="transmembrane region" description="Helical" evidence="3">
    <location>
        <begin position="344"/>
        <end position="370"/>
    </location>
</feature>
<dbReference type="GeneID" id="106176303"/>
<accession>A0A1S3JUT7</accession>
<dbReference type="CDD" id="cd17352">
    <property type="entry name" value="MFS_MCT_SLC16"/>
    <property type="match status" value="1"/>
</dbReference>
<evidence type="ECO:0000259" key="4">
    <source>
        <dbReference type="PROSITE" id="PS50850"/>
    </source>
</evidence>
<dbReference type="KEGG" id="lak:106176303"/>
<dbReference type="PROSITE" id="PS50850">
    <property type="entry name" value="MFS"/>
    <property type="match status" value="1"/>
</dbReference>
<feature type="transmembrane region" description="Helical" evidence="3">
    <location>
        <begin position="137"/>
        <end position="162"/>
    </location>
</feature>
<name>A0A1S3JUT7_LINAN</name>
<proteinExistence type="predicted"/>
<dbReference type="AlphaFoldDB" id="A0A1S3JUT7"/>
<feature type="region of interest" description="Disordered" evidence="2">
    <location>
        <begin position="1"/>
        <end position="31"/>
    </location>
</feature>
<sequence length="513" mass="55459">MSVKASTPDHADEMEVELRTGDSEEEEKQSKTCCQKIRSQPIGRVIVLLASFSTMVIIGGMVYNVGMLYVVFLDQFKADRATTAWIGSLQFGMLNVAGPVAGVISQKFSCRFSVIIGGLLVSTGLVVSAFATSVYYLIASCGLLVGIGYGLSYSPSVVMVGLLFARRRILATAFAVAGMSIGQLSYPFLIENLVHKFGWRGALLLMGGIALHIVLFGFLMSPTIAYAGRSTTKKGPPPTHKKQMVTDPGILCNPHFDIYVFSLFLFAFGLSIVSVHLPALGNEIHLNADQRARLMSFMGMANLLGRIILGIIGNSGKVGVVLLHCITCGFSGLVMVFYSQCHSFTALVLTSMAYGLFSCGFALFLSLVAIELLGLRNIAFGLGIAMMGVGFGLFTGAPTGGWLFDLSGSYNVPFYVGGAIVICSGLIMLPSWRLYVHPAEHDKITMKDDEEDEEDEGEEEEDEEKNIQSSESPVTEEIPLNPVESENEVIKDDNEKQNEEIQNGELPTNKAAV</sequence>
<dbReference type="Gene3D" id="1.20.1250.20">
    <property type="entry name" value="MFS general substrate transporter like domains"/>
    <property type="match status" value="2"/>
</dbReference>
<feature type="compositionally biased region" description="Acidic residues" evidence="2">
    <location>
        <begin position="448"/>
        <end position="464"/>
    </location>
</feature>
<keyword evidence="5" id="KW-1185">Reference proteome</keyword>
<dbReference type="GO" id="GO:0008028">
    <property type="term" value="F:monocarboxylic acid transmembrane transporter activity"/>
    <property type="evidence" value="ECO:0007669"/>
    <property type="project" value="TreeGrafter"/>
</dbReference>
<feature type="transmembrane region" description="Helical" evidence="3">
    <location>
        <begin position="112"/>
        <end position="131"/>
    </location>
</feature>
<dbReference type="OrthoDB" id="410267at2759"/>
<dbReference type="SUPFAM" id="SSF103473">
    <property type="entry name" value="MFS general substrate transporter"/>
    <property type="match status" value="1"/>
</dbReference>
<feature type="transmembrane region" description="Helical" evidence="3">
    <location>
        <begin position="84"/>
        <end position="105"/>
    </location>
</feature>
<dbReference type="Pfam" id="PF07690">
    <property type="entry name" value="MFS_1"/>
    <property type="match status" value="1"/>
</dbReference>
<keyword evidence="3" id="KW-0812">Transmembrane</keyword>
<dbReference type="InterPro" id="IPR050327">
    <property type="entry name" value="Proton-linked_MCT"/>
</dbReference>
<feature type="domain" description="Major facilitator superfamily (MFS) profile" evidence="4">
    <location>
        <begin position="39"/>
        <end position="436"/>
    </location>
</feature>
<feature type="transmembrane region" description="Helical" evidence="3">
    <location>
        <begin position="377"/>
        <end position="394"/>
    </location>
</feature>
<comment type="subcellular location">
    <subcellularLocation>
        <location evidence="1">Membrane</location>
        <topology evidence="1">Multi-pass membrane protein</topology>
    </subcellularLocation>
</comment>
<feature type="transmembrane region" description="Helical" evidence="3">
    <location>
        <begin position="258"/>
        <end position="280"/>
    </location>
</feature>
<feature type="transmembrane region" description="Helical" evidence="3">
    <location>
        <begin position="169"/>
        <end position="190"/>
    </location>
</feature>
<evidence type="ECO:0000313" key="7">
    <source>
        <dbReference type="RefSeq" id="XP_013414088.1"/>
    </source>
</evidence>
<evidence type="ECO:0000256" key="3">
    <source>
        <dbReference type="SAM" id="Phobius"/>
    </source>
</evidence>
<feature type="region of interest" description="Disordered" evidence="2">
    <location>
        <begin position="444"/>
        <end position="513"/>
    </location>
</feature>
<reference evidence="6 7" key="1">
    <citation type="submission" date="2025-04" db="UniProtKB">
        <authorList>
            <consortium name="RefSeq"/>
        </authorList>
    </citation>
    <scope>IDENTIFICATION</scope>
    <source>
        <tissue evidence="6 7">Gonads</tissue>
    </source>
</reference>
<keyword evidence="3" id="KW-1133">Transmembrane helix</keyword>
<evidence type="ECO:0000313" key="5">
    <source>
        <dbReference type="Proteomes" id="UP000085678"/>
    </source>
</evidence>
<feature type="transmembrane region" description="Helical" evidence="3">
    <location>
        <begin position="292"/>
        <end position="312"/>
    </location>
</feature>
<feature type="compositionally biased region" description="Basic and acidic residues" evidence="2">
    <location>
        <begin position="7"/>
        <end position="22"/>
    </location>
</feature>
<feature type="transmembrane region" description="Helical" evidence="3">
    <location>
        <begin position="202"/>
        <end position="227"/>
    </location>
</feature>
<feature type="compositionally biased region" description="Basic and acidic residues" evidence="2">
    <location>
        <begin position="488"/>
        <end position="499"/>
    </location>
</feature>
<dbReference type="InterPro" id="IPR036259">
    <property type="entry name" value="MFS_trans_sf"/>
</dbReference>
<dbReference type="PANTHER" id="PTHR11360:SF284">
    <property type="entry name" value="EG:103B4.3 PROTEIN-RELATED"/>
    <property type="match status" value="1"/>
</dbReference>
<dbReference type="Proteomes" id="UP000085678">
    <property type="component" value="Unplaced"/>
</dbReference>